<dbReference type="InterPro" id="IPR002178">
    <property type="entry name" value="PTS_EIIA_type-2_dom"/>
</dbReference>
<evidence type="ECO:0000256" key="3">
    <source>
        <dbReference type="ARBA" id="ARBA00023015"/>
    </source>
</evidence>
<evidence type="ECO:0000313" key="9">
    <source>
        <dbReference type="Proteomes" id="UP000275076"/>
    </source>
</evidence>
<dbReference type="GO" id="GO:0006355">
    <property type="term" value="P:regulation of DNA-templated transcription"/>
    <property type="evidence" value="ECO:0007669"/>
    <property type="project" value="InterPro"/>
</dbReference>
<evidence type="ECO:0000256" key="1">
    <source>
        <dbReference type="ARBA" id="ARBA00022679"/>
    </source>
</evidence>
<dbReference type="InterPro" id="IPR011608">
    <property type="entry name" value="PRD"/>
</dbReference>
<feature type="domain" description="PTS EIIA type-2" evidence="5">
    <location>
        <begin position="553"/>
        <end position="698"/>
    </location>
</feature>
<dbReference type="SUPFAM" id="SSF55804">
    <property type="entry name" value="Phoshotransferase/anion transport protein"/>
    <property type="match status" value="1"/>
</dbReference>
<dbReference type="PROSITE" id="PS51372">
    <property type="entry name" value="PRD_2"/>
    <property type="match status" value="2"/>
</dbReference>
<dbReference type="EMBL" id="RBVX01000002">
    <property type="protein sequence ID" value="RSL34819.1"/>
    <property type="molecule type" value="Genomic_DNA"/>
</dbReference>
<evidence type="ECO:0000256" key="4">
    <source>
        <dbReference type="ARBA" id="ARBA00023163"/>
    </source>
</evidence>
<dbReference type="PANTHER" id="PTHR30185">
    <property type="entry name" value="CRYPTIC BETA-GLUCOSIDE BGL OPERON ANTITERMINATOR"/>
    <property type="match status" value="1"/>
</dbReference>
<dbReference type="Gene3D" id="3.40.50.2300">
    <property type="match status" value="1"/>
</dbReference>
<dbReference type="Pfam" id="PF00874">
    <property type="entry name" value="PRD"/>
    <property type="match status" value="2"/>
</dbReference>
<evidence type="ECO:0000313" key="8">
    <source>
        <dbReference type="EMBL" id="RSL34819.1"/>
    </source>
</evidence>
<dbReference type="GO" id="GO:0008982">
    <property type="term" value="F:protein-N(PI)-phosphohistidine-sugar phosphotransferase activity"/>
    <property type="evidence" value="ECO:0007669"/>
    <property type="project" value="InterPro"/>
</dbReference>
<dbReference type="PROSITE" id="PS51099">
    <property type="entry name" value="PTS_EIIB_TYPE_2"/>
    <property type="match status" value="1"/>
</dbReference>
<name>A0A3R9QWD2_9BACI</name>
<evidence type="ECO:0000259" key="7">
    <source>
        <dbReference type="PROSITE" id="PS51372"/>
    </source>
</evidence>
<dbReference type="Gene3D" id="3.40.930.10">
    <property type="entry name" value="Mannitol-specific EII, Chain A"/>
    <property type="match status" value="1"/>
</dbReference>
<dbReference type="PANTHER" id="PTHR30185:SF18">
    <property type="entry name" value="TRANSCRIPTIONAL REGULATOR MTLR"/>
    <property type="match status" value="1"/>
</dbReference>
<sequence>MPLSIQYMTARERELIHYLLRCEEETPVSTVAKELNVSSRTIHRDLKAIEKTLSTYNLELIKATGKGVKIQGSPESRQELELALLQPSVVEYTGEERRTLILCSLLESAEPIKLNSLAIDLKVTVATISYDLDKLEEWFSTTNLELVRRRGYGVKIDGTESAKRSAMSHLIAENFMESDLFRVMRESIKNKSLSSDTNTISERLLGMVEKDKWVTVEKILADMSDELPYTFADSAYIGLVVHLTLAMERISQGENIEINEAYLDSLRDTKEFDVAQLIIEKLEKVFQLTVPEAEIGYITMHLRGAKLREDQDHRLDLDHFSSAVYARALMKYIQDETGEPLQEDDSLYQGLVAHLEPALYRIHENMTIHNPLLKEIKRDYFDLFQIVKNAADKSFQEIELPDSEIGFLVLHFGSALEKIQNVHKVNALVVCSSGIGSSKMLVTRLRKEVPEIDELKNISMMELEQEHEGYDLIISTLELNNKEYPNIVVNPFLTEKDAGRVRQYIKQMTEGRHPRTRQKDNTQTVEDTKEYHSYEKMVQEIESFQLYSKTIVQLLETFRVLSRTGSTEVYSILKEACTVIEGSYSSKDEITDKLWARYEIGGVAIPDSRLALFHTRSNVVHEPCFQIKPLSTAVPVHAMDGSITNVNCFLILLAPENEPVEIYEVLSAISEQVIASEEALTLFASADETRIKEQMSQSFRDWLSKKL</sequence>
<keyword evidence="1" id="KW-0808">Transferase</keyword>
<comment type="caution">
    <text evidence="8">The sequence shown here is derived from an EMBL/GenBank/DDBJ whole genome shotgun (WGS) entry which is preliminary data.</text>
</comment>
<keyword evidence="4" id="KW-0804">Transcription</keyword>
<dbReference type="InterPro" id="IPR050661">
    <property type="entry name" value="BglG_antiterminators"/>
</dbReference>
<dbReference type="InterPro" id="IPR036388">
    <property type="entry name" value="WH-like_DNA-bd_sf"/>
</dbReference>
<reference evidence="8 9" key="1">
    <citation type="submission" date="2018-10" db="EMBL/GenBank/DDBJ databases">
        <title>Draft genome sequence of Bacillus salarius IM0101, isolated from a hypersaline soil in Inner Mongolia, China.</title>
        <authorList>
            <person name="Yamprayoonswat W."/>
            <person name="Boonvisut S."/>
            <person name="Jumpathong W."/>
            <person name="Sittihan S."/>
            <person name="Ruangsuj P."/>
            <person name="Wanthongcharoen S."/>
            <person name="Thongpramul N."/>
            <person name="Pimmason S."/>
            <person name="Yu B."/>
            <person name="Yasawong M."/>
        </authorList>
    </citation>
    <scope>NUCLEOTIDE SEQUENCE [LARGE SCALE GENOMIC DNA]</scope>
    <source>
        <strain evidence="8 9">IM0101</strain>
    </source>
</reference>
<dbReference type="Pfam" id="PF00359">
    <property type="entry name" value="PTS_EIIA_2"/>
    <property type="match status" value="1"/>
</dbReference>
<evidence type="ECO:0000259" key="5">
    <source>
        <dbReference type="PROSITE" id="PS51094"/>
    </source>
</evidence>
<dbReference type="InterPro" id="IPR036390">
    <property type="entry name" value="WH_DNA-bd_sf"/>
</dbReference>
<dbReference type="SUPFAM" id="SSF52794">
    <property type="entry name" value="PTS system IIB component-like"/>
    <property type="match status" value="1"/>
</dbReference>
<evidence type="ECO:0000256" key="2">
    <source>
        <dbReference type="ARBA" id="ARBA00022737"/>
    </source>
</evidence>
<dbReference type="Gene3D" id="1.10.10.10">
    <property type="entry name" value="Winged helix-like DNA-binding domain superfamily/Winged helix DNA-binding domain"/>
    <property type="match status" value="2"/>
</dbReference>
<keyword evidence="2" id="KW-0677">Repeat</keyword>
<keyword evidence="9" id="KW-1185">Reference proteome</keyword>
<dbReference type="InterPro" id="IPR013196">
    <property type="entry name" value="HTH_11"/>
</dbReference>
<dbReference type="GO" id="GO:0009401">
    <property type="term" value="P:phosphoenolpyruvate-dependent sugar phosphotransferase system"/>
    <property type="evidence" value="ECO:0007669"/>
    <property type="project" value="InterPro"/>
</dbReference>
<dbReference type="Proteomes" id="UP000275076">
    <property type="component" value="Unassembled WGS sequence"/>
</dbReference>
<accession>A0A3R9QWD2</accession>
<dbReference type="PROSITE" id="PS51094">
    <property type="entry name" value="PTS_EIIA_TYPE_2"/>
    <property type="match status" value="1"/>
</dbReference>
<protein>
    <submittedName>
        <fullName evidence="8">PRD domain-containing protein</fullName>
    </submittedName>
</protein>
<feature type="domain" description="PRD" evidence="7">
    <location>
        <begin position="317"/>
        <end position="422"/>
    </location>
</feature>
<keyword evidence="3" id="KW-0805">Transcription regulation</keyword>
<dbReference type="SUPFAM" id="SSF63520">
    <property type="entry name" value="PTS-regulatory domain, PRD"/>
    <property type="match status" value="2"/>
</dbReference>
<dbReference type="InterPro" id="IPR036095">
    <property type="entry name" value="PTS_EIIB-like_sf"/>
</dbReference>
<organism evidence="8 9">
    <name type="scientific">Salibacterium salarium</name>
    <dbReference type="NCBI Taxonomy" id="284579"/>
    <lineage>
        <taxon>Bacteria</taxon>
        <taxon>Bacillati</taxon>
        <taxon>Bacillota</taxon>
        <taxon>Bacilli</taxon>
        <taxon>Bacillales</taxon>
        <taxon>Bacillaceae</taxon>
    </lineage>
</organism>
<gene>
    <name evidence="8" type="ORF">D7Z54_02985</name>
</gene>
<dbReference type="CDD" id="cd05568">
    <property type="entry name" value="PTS_IIB_bgl_like"/>
    <property type="match status" value="1"/>
</dbReference>
<feature type="domain" description="PRD" evidence="7">
    <location>
        <begin position="207"/>
        <end position="312"/>
    </location>
</feature>
<evidence type="ECO:0000259" key="6">
    <source>
        <dbReference type="PROSITE" id="PS51099"/>
    </source>
</evidence>
<dbReference type="InterPro" id="IPR016152">
    <property type="entry name" value="PTrfase/Anion_transptr"/>
</dbReference>
<dbReference type="InterPro" id="IPR036634">
    <property type="entry name" value="PRD_sf"/>
</dbReference>
<dbReference type="AlphaFoldDB" id="A0A3R9QWD2"/>
<dbReference type="InterPro" id="IPR013011">
    <property type="entry name" value="PTS_EIIB_2"/>
</dbReference>
<dbReference type="SUPFAM" id="SSF46785">
    <property type="entry name" value="Winged helix' DNA-binding domain"/>
    <property type="match status" value="1"/>
</dbReference>
<dbReference type="Gene3D" id="1.10.1790.10">
    <property type="entry name" value="PRD domain"/>
    <property type="match status" value="2"/>
</dbReference>
<proteinExistence type="predicted"/>
<dbReference type="OrthoDB" id="9776005at2"/>
<dbReference type="Pfam" id="PF08279">
    <property type="entry name" value="HTH_11"/>
    <property type="match status" value="1"/>
</dbReference>
<feature type="domain" description="PTS EIIB type-2" evidence="6">
    <location>
        <begin position="425"/>
        <end position="513"/>
    </location>
</feature>